<comment type="caution">
    <text evidence="2">The sequence shown here is derived from an EMBL/GenBank/DDBJ whole genome shotgun (WGS) entry which is preliminary data.</text>
</comment>
<reference evidence="2 3" key="1">
    <citation type="submission" date="2019-02" db="EMBL/GenBank/DDBJ databases">
        <title>Sequencing the genomes of 1000 actinobacteria strains.</title>
        <authorList>
            <person name="Klenk H.-P."/>
        </authorList>
    </citation>
    <scope>NUCLEOTIDE SEQUENCE [LARGE SCALE GENOMIC DNA]</scope>
    <source>
        <strain evidence="2 3">DSM 17364</strain>
    </source>
</reference>
<dbReference type="Pfam" id="PF13822">
    <property type="entry name" value="ACC_epsilon"/>
    <property type="match status" value="1"/>
</dbReference>
<evidence type="ECO:0000256" key="1">
    <source>
        <dbReference type="SAM" id="MobiDB-lite"/>
    </source>
</evidence>
<dbReference type="InterPro" id="IPR032716">
    <property type="entry name" value="ACC_epsilon"/>
</dbReference>
<evidence type="ECO:0000313" key="2">
    <source>
        <dbReference type="EMBL" id="RZU62027.1"/>
    </source>
</evidence>
<dbReference type="OrthoDB" id="4954177at2"/>
<dbReference type="EMBL" id="SHLA01000001">
    <property type="protein sequence ID" value="RZU62027.1"/>
    <property type="molecule type" value="Genomic_DNA"/>
</dbReference>
<dbReference type="GO" id="GO:0003989">
    <property type="term" value="F:acetyl-CoA carboxylase activity"/>
    <property type="evidence" value="ECO:0007669"/>
    <property type="project" value="InterPro"/>
</dbReference>
<proteinExistence type="predicted"/>
<accession>A0A4Q8ACT9</accession>
<dbReference type="GO" id="GO:0004658">
    <property type="term" value="F:propionyl-CoA carboxylase activity"/>
    <property type="evidence" value="ECO:0007669"/>
    <property type="project" value="InterPro"/>
</dbReference>
<dbReference type="AlphaFoldDB" id="A0A4Q8ACT9"/>
<keyword evidence="3" id="KW-1185">Reference proteome</keyword>
<name>A0A4Q8ACT9_9MICC</name>
<feature type="region of interest" description="Disordered" evidence="1">
    <location>
        <begin position="1"/>
        <end position="29"/>
    </location>
</feature>
<dbReference type="RefSeq" id="WP_130450557.1">
    <property type="nucleotide sequence ID" value="NZ_SHLA01000001.1"/>
</dbReference>
<protein>
    <submittedName>
        <fullName evidence="2">Acyl-CoA carboxylase epsilon subunit-like protein</fullName>
    </submittedName>
</protein>
<feature type="compositionally biased region" description="Low complexity" evidence="1">
    <location>
        <begin position="9"/>
        <end position="23"/>
    </location>
</feature>
<dbReference type="Proteomes" id="UP000292685">
    <property type="component" value="Unassembled WGS sequence"/>
</dbReference>
<gene>
    <name evidence="2" type="ORF">EV380_1613</name>
</gene>
<organism evidence="2 3">
    <name type="scientific">Zhihengliuella halotolerans</name>
    <dbReference type="NCBI Taxonomy" id="370736"/>
    <lineage>
        <taxon>Bacteria</taxon>
        <taxon>Bacillati</taxon>
        <taxon>Actinomycetota</taxon>
        <taxon>Actinomycetes</taxon>
        <taxon>Micrococcales</taxon>
        <taxon>Micrococcaceae</taxon>
        <taxon>Zhihengliuella</taxon>
    </lineage>
</organism>
<sequence>MSIDNRLEGTTPAPAGAAAGAPALEVTRGNPTPEELAALTAVVLSLRGIEAVERPGRRTRKDTIRDRVRHNRRMVSMPGAWRSGRS</sequence>
<evidence type="ECO:0000313" key="3">
    <source>
        <dbReference type="Proteomes" id="UP000292685"/>
    </source>
</evidence>